<dbReference type="Proteomes" id="UP001186974">
    <property type="component" value="Unassembled WGS sequence"/>
</dbReference>
<keyword evidence="2" id="KW-1185">Reference proteome</keyword>
<proteinExistence type="predicted"/>
<comment type="caution">
    <text evidence="1">The sequence shown here is derived from an EMBL/GenBank/DDBJ whole genome shotgun (WGS) entry which is preliminary data.</text>
</comment>
<evidence type="ECO:0000313" key="1">
    <source>
        <dbReference type="EMBL" id="KAK3081084.1"/>
    </source>
</evidence>
<gene>
    <name evidence="1" type="ORF">LTS18_010389</name>
</gene>
<accession>A0ACC3DWI5</accession>
<name>A0ACC3DWI5_9PEZI</name>
<sequence length="67" mass="7720">MALNGPMQMEEFYWKLLWCVGKGEMELPEGDEGMDAVIELEVDFEEDVTSEDGVVLWEYRVNKAFGL</sequence>
<dbReference type="EMBL" id="JAWDJW010000290">
    <property type="protein sequence ID" value="KAK3081084.1"/>
    <property type="molecule type" value="Genomic_DNA"/>
</dbReference>
<evidence type="ECO:0000313" key="2">
    <source>
        <dbReference type="Proteomes" id="UP001186974"/>
    </source>
</evidence>
<protein>
    <submittedName>
        <fullName evidence="1">Uncharacterized protein</fullName>
    </submittedName>
</protein>
<reference evidence="1" key="1">
    <citation type="submission" date="2024-09" db="EMBL/GenBank/DDBJ databases">
        <title>Black Yeasts Isolated from many extreme environments.</title>
        <authorList>
            <person name="Coleine C."/>
            <person name="Stajich J.E."/>
            <person name="Selbmann L."/>
        </authorList>
    </citation>
    <scope>NUCLEOTIDE SEQUENCE</scope>
    <source>
        <strain evidence="1">CCFEE 5737</strain>
    </source>
</reference>
<organism evidence="1 2">
    <name type="scientific">Coniosporium uncinatum</name>
    <dbReference type="NCBI Taxonomy" id="93489"/>
    <lineage>
        <taxon>Eukaryota</taxon>
        <taxon>Fungi</taxon>
        <taxon>Dikarya</taxon>
        <taxon>Ascomycota</taxon>
        <taxon>Pezizomycotina</taxon>
        <taxon>Dothideomycetes</taxon>
        <taxon>Dothideomycetes incertae sedis</taxon>
        <taxon>Coniosporium</taxon>
    </lineage>
</organism>